<dbReference type="AlphaFoldDB" id="A0A072UDP1"/>
<reference evidence="1 3" key="1">
    <citation type="journal article" date="2011" name="Nature">
        <title>The Medicago genome provides insight into the evolution of rhizobial symbioses.</title>
        <authorList>
            <person name="Young N.D."/>
            <person name="Debelle F."/>
            <person name="Oldroyd G.E."/>
            <person name="Geurts R."/>
            <person name="Cannon S.B."/>
            <person name="Udvardi M.K."/>
            <person name="Benedito V.A."/>
            <person name="Mayer K.F."/>
            <person name="Gouzy J."/>
            <person name="Schoof H."/>
            <person name="Van de Peer Y."/>
            <person name="Proost S."/>
            <person name="Cook D.R."/>
            <person name="Meyers B.C."/>
            <person name="Spannagl M."/>
            <person name="Cheung F."/>
            <person name="De Mita S."/>
            <person name="Krishnakumar V."/>
            <person name="Gundlach H."/>
            <person name="Zhou S."/>
            <person name="Mudge J."/>
            <person name="Bharti A.K."/>
            <person name="Murray J.D."/>
            <person name="Naoumkina M.A."/>
            <person name="Rosen B."/>
            <person name="Silverstein K.A."/>
            <person name="Tang H."/>
            <person name="Rombauts S."/>
            <person name="Zhao P.X."/>
            <person name="Zhou P."/>
            <person name="Barbe V."/>
            <person name="Bardou P."/>
            <person name="Bechner M."/>
            <person name="Bellec A."/>
            <person name="Berger A."/>
            <person name="Berges H."/>
            <person name="Bidwell S."/>
            <person name="Bisseling T."/>
            <person name="Choisne N."/>
            <person name="Couloux A."/>
            <person name="Denny R."/>
            <person name="Deshpande S."/>
            <person name="Dai X."/>
            <person name="Doyle J.J."/>
            <person name="Dudez A.M."/>
            <person name="Farmer A.D."/>
            <person name="Fouteau S."/>
            <person name="Franken C."/>
            <person name="Gibelin C."/>
            <person name="Gish J."/>
            <person name="Goldstein S."/>
            <person name="Gonzalez A.J."/>
            <person name="Green P.J."/>
            <person name="Hallab A."/>
            <person name="Hartog M."/>
            <person name="Hua A."/>
            <person name="Humphray S.J."/>
            <person name="Jeong D.H."/>
            <person name="Jing Y."/>
            <person name="Jocker A."/>
            <person name="Kenton S.M."/>
            <person name="Kim D.J."/>
            <person name="Klee K."/>
            <person name="Lai H."/>
            <person name="Lang C."/>
            <person name="Lin S."/>
            <person name="Macmil S.L."/>
            <person name="Magdelenat G."/>
            <person name="Matthews L."/>
            <person name="McCorrison J."/>
            <person name="Monaghan E.L."/>
            <person name="Mun J.H."/>
            <person name="Najar F.Z."/>
            <person name="Nicholson C."/>
            <person name="Noirot C."/>
            <person name="O'Bleness M."/>
            <person name="Paule C.R."/>
            <person name="Poulain J."/>
            <person name="Prion F."/>
            <person name="Qin B."/>
            <person name="Qu C."/>
            <person name="Retzel E.F."/>
            <person name="Riddle C."/>
            <person name="Sallet E."/>
            <person name="Samain S."/>
            <person name="Samson N."/>
            <person name="Sanders I."/>
            <person name="Saurat O."/>
            <person name="Scarpelli C."/>
            <person name="Schiex T."/>
            <person name="Segurens B."/>
            <person name="Severin A.J."/>
            <person name="Sherrier D.J."/>
            <person name="Shi R."/>
            <person name="Sims S."/>
            <person name="Singer S.R."/>
            <person name="Sinharoy S."/>
            <person name="Sterck L."/>
            <person name="Viollet A."/>
            <person name="Wang B.B."/>
            <person name="Wang K."/>
            <person name="Wang M."/>
            <person name="Wang X."/>
            <person name="Warfsmann J."/>
            <person name="Weissenbach J."/>
            <person name="White D.D."/>
            <person name="White J.D."/>
            <person name="Wiley G.B."/>
            <person name="Wincker P."/>
            <person name="Xing Y."/>
            <person name="Yang L."/>
            <person name="Yao Z."/>
            <person name="Ying F."/>
            <person name="Zhai J."/>
            <person name="Zhou L."/>
            <person name="Zuber A."/>
            <person name="Denarie J."/>
            <person name="Dixon R.A."/>
            <person name="May G.D."/>
            <person name="Schwartz D.C."/>
            <person name="Rogers J."/>
            <person name="Quetier F."/>
            <person name="Town C.D."/>
            <person name="Roe B.A."/>
        </authorList>
    </citation>
    <scope>NUCLEOTIDE SEQUENCE [LARGE SCALE GENOMIC DNA]</scope>
    <source>
        <strain evidence="1">A17</strain>
        <strain evidence="2 3">cv. Jemalong A17</strain>
    </source>
</reference>
<dbReference type="HOGENOM" id="CLU_3127364_0_0_1"/>
<organism evidence="1 3">
    <name type="scientific">Medicago truncatula</name>
    <name type="common">Barrel medic</name>
    <name type="synonym">Medicago tribuloides</name>
    <dbReference type="NCBI Taxonomy" id="3880"/>
    <lineage>
        <taxon>Eukaryota</taxon>
        <taxon>Viridiplantae</taxon>
        <taxon>Streptophyta</taxon>
        <taxon>Embryophyta</taxon>
        <taxon>Tracheophyta</taxon>
        <taxon>Spermatophyta</taxon>
        <taxon>Magnoliopsida</taxon>
        <taxon>eudicotyledons</taxon>
        <taxon>Gunneridae</taxon>
        <taxon>Pentapetalae</taxon>
        <taxon>rosids</taxon>
        <taxon>fabids</taxon>
        <taxon>Fabales</taxon>
        <taxon>Fabaceae</taxon>
        <taxon>Papilionoideae</taxon>
        <taxon>50 kb inversion clade</taxon>
        <taxon>NPAAA clade</taxon>
        <taxon>Hologalegina</taxon>
        <taxon>IRL clade</taxon>
        <taxon>Trifolieae</taxon>
        <taxon>Medicago</taxon>
    </lineage>
</organism>
<dbReference type="EMBL" id="CM001221">
    <property type="protein sequence ID" value="KEH27742.1"/>
    <property type="molecule type" value="Genomic_DNA"/>
</dbReference>
<sequence length="50" mass="5644">MEVEDSVKKNRVGIRAVVRLSGEREQDSSVDHASDVDDSYLRGRLLDNQV</sequence>
<dbReference type="Proteomes" id="UP000002051">
    <property type="component" value="Chromosome 5"/>
</dbReference>
<reference evidence="2" key="3">
    <citation type="submission" date="2015-04" db="UniProtKB">
        <authorList>
            <consortium name="EnsemblPlants"/>
        </authorList>
    </citation>
    <scope>IDENTIFICATION</scope>
    <source>
        <strain evidence="2">cv. Jemalong A17</strain>
    </source>
</reference>
<proteinExistence type="predicted"/>
<evidence type="ECO:0000313" key="3">
    <source>
        <dbReference type="Proteomes" id="UP000002051"/>
    </source>
</evidence>
<reference evidence="1 3" key="2">
    <citation type="journal article" date="2014" name="BMC Genomics">
        <title>An improved genome release (version Mt4.0) for the model legume Medicago truncatula.</title>
        <authorList>
            <person name="Tang H."/>
            <person name="Krishnakumar V."/>
            <person name="Bidwell S."/>
            <person name="Rosen B."/>
            <person name="Chan A."/>
            <person name="Zhou S."/>
            <person name="Gentzbittel L."/>
            <person name="Childs K.L."/>
            <person name="Yandell M."/>
            <person name="Gundlach H."/>
            <person name="Mayer K.F."/>
            <person name="Schwartz D.C."/>
            <person name="Town C.D."/>
        </authorList>
    </citation>
    <scope>GENOME REANNOTATION</scope>
    <source>
        <strain evidence="1">A17</strain>
        <strain evidence="2 3">cv. Jemalong A17</strain>
    </source>
</reference>
<evidence type="ECO:0000313" key="1">
    <source>
        <dbReference type="EMBL" id="KEH27742.1"/>
    </source>
</evidence>
<protein>
    <submittedName>
        <fullName evidence="1 2">Uncharacterized protein</fullName>
    </submittedName>
</protein>
<name>A0A072UDP1_MEDTR</name>
<keyword evidence="3" id="KW-1185">Reference proteome</keyword>
<accession>A0A072UDP1</accession>
<dbReference type="PaxDb" id="3880-AES96067"/>
<dbReference type="EnsemblPlants" id="KEH27742">
    <property type="protein sequence ID" value="KEH27742"/>
    <property type="gene ID" value="MTR_5g032845"/>
</dbReference>
<evidence type="ECO:0000313" key="2">
    <source>
        <dbReference type="EnsemblPlants" id="KEH27742"/>
    </source>
</evidence>
<gene>
    <name evidence="1" type="ordered locus">MTR_5g032845</name>
</gene>